<dbReference type="STRING" id="4432.A0A1U7ZPN6"/>
<dbReference type="PANTHER" id="PTHR36055">
    <property type="entry name" value="C2H2-LIKE ZINC FINGER PROTEIN"/>
    <property type="match status" value="1"/>
</dbReference>
<accession>A0A1U7ZPN6</accession>
<keyword evidence="2" id="KW-1185">Reference proteome</keyword>
<dbReference type="InterPro" id="IPR013087">
    <property type="entry name" value="Znf_C2H2_type"/>
</dbReference>
<feature type="region of interest" description="Disordered" evidence="1">
    <location>
        <begin position="527"/>
        <end position="555"/>
    </location>
</feature>
<evidence type="ECO:0000256" key="1">
    <source>
        <dbReference type="SAM" id="MobiDB-lite"/>
    </source>
</evidence>
<feature type="compositionally biased region" description="Basic and acidic residues" evidence="1">
    <location>
        <begin position="380"/>
        <end position="399"/>
    </location>
</feature>
<dbReference type="PROSITE" id="PS50157">
    <property type="entry name" value="ZINC_FINGER_C2H2_2"/>
    <property type="match status" value="1"/>
</dbReference>
<dbReference type="GeneID" id="104596043"/>
<evidence type="ECO:0000313" key="2">
    <source>
        <dbReference type="Proteomes" id="UP000189703"/>
    </source>
</evidence>
<dbReference type="eggNOG" id="ENOG502QSEZ">
    <property type="taxonomic scope" value="Eukaryota"/>
</dbReference>
<feature type="region of interest" description="Disordered" evidence="1">
    <location>
        <begin position="377"/>
        <end position="399"/>
    </location>
</feature>
<reference evidence="3" key="1">
    <citation type="submission" date="2025-08" db="UniProtKB">
        <authorList>
            <consortium name="RefSeq"/>
        </authorList>
    </citation>
    <scope>IDENTIFICATION</scope>
</reference>
<dbReference type="AlphaFoldDB" id="A0A1U7ZPN6"/>
<protein>
    <submittedName>
        <fullName evidence="3">Uncharacterized protein LOC104596043 isoform X1</fullName>
    </submittedName>
</protein>
<name>A0A1U7ZPN6_NELNU</name>
<dbReference type="FunCoup" id="A0A1U7ZPN6">
    <property type="interactions" value="1410"/>
</dbReference>
<dbReference type="PROSITE" id="PS00028">
    <property type="entry name" value="ZINC_FINGER_C2H2_1"/>
    <property type="match status" value="1"/>
</dbReference>
<dbReference type="RefSeq" id="XP_010255332.1">
    <property type="nucleotide sequence ID" value="XM_010257030.2"/>
</dbReference>
<gene>
    <name evidence="3" type="primary">LOC104596043</name>
</gene>
<proteinExistence type="predicted"/>
<dbReference type="OrthoDB" id="191139at2759"/>
<dbReference type="KEGG" id="nnu:104596043"/>
<evidence type="ECO:0000313" key="3">
    <source>
        <dbReference type="RefSeq" id="XP_010255332.1"/>
    </source>
</evidence>
<dbReference type="PANTHER" id="PTHR36055:SF1">
    <property type="entry name" value="C2H2-LIKE ZINC FINGER PROTEIN"/>
    <property type="match status" value="1"/>
</dbReference>
<organism evidence="2 3">
    <name type="scientific">Nelumbo nucifera</name>
    <name type="common">Sacred lotus</name>
    <dbReference type="NCBI Taxonomy" id="4432"/>
    <lineage>
        <taxon>Eukaryota</taxon>
        <taxon>Viridiplantae</taxon>
        <taxon>Streptophyta</taxon>
        <taxon>Embryophyta</taxon>
        <taxon>Tracheophyta</taxon>
        <taxon>Spermatophyta</taxon>
        <taxon>Magnoliopsida</taxon>
        <taxon>Proteales</taxon>
        <taxon>Nelumbonaceae</taxon>
        <taxon>Nelumbo</taxon>
    </lineage>
</organism>
<dbReference type="OMA" id="WSRKSKP"/>
<dbReference type="Proteomes" id="UP000189703">
    <property type="component" value="Unplaced"/>
</dbReference>
<sequence length="788" mass="87670">MPIPILRDCSTPNAMWSEQKFGKPEGSDSIDSFIRQAIGKEPFLSFSRAGDNPVQWIQLLHALDQQGTNKFSKGPKFNDSIEGKERHLGHYNGVNSYTSYSNGVKESIHHINSSGVAVKGTKSASEHMQTLKIPEAVVAFAQAAAKANGEPEKYLPGWPLISPSKAPMQKCDKCSREFCSPINYRRHIRIHRRSLNIDKDSPKNRDILGVFWDKLSLDQCKEILSFKNVMLEEVPGSSIIRALASFIRKLGFSSLPQTYVKAGEALLDVVQARPSKFPLSSNELFSILDDASEKTFLCAGTADSLQKFVFDGEAGKVGLDMKNVVACTSFLVEQKLVKAWIADRDAEALRCQKLLVEEEEAAQKRQAEILERRRLKKLRQKEQKSKEQTSGEKMDFKEGLPETYEDLSYSAETSSPVDASNYHSCTPEGSLDHIQHVEPSRLLDIDLEVDTRNHAGFNEPDTEMATGKTNSANCQDDEQQLQQESGRRQVFAARRQLTKPSRGISKGSHSGQMPLALKVGAIQKHGTYRDQRTTSTSNGHKVWTRKEKHENGEEGLSVKAQRECIDEQEQNGNSELLIGSISVTLGECSDRCQVDISAAYIGHCTSDQHVPRRNHTQEKAIKADYGQGGIMNRSMVKLWRPVGKHEAGAVMTVQSETRESEREGTEQILSNKCHLAPGNIDDNDSESRSFCLTSFSSRVAEAFLAQRWKETIAADHVKLVLFPETGRPGSPGVEDDYSKRNILGNAENLLTGVGTVEVINTGANKAKFRGKPEKSFKLKYIPKQRSVT</sequence>